<organism evidence="7 8">
    <name type="scientific">Allochromatium humboldtianum</name>
    <dbReference type="NCBI Taxonomy" id="504901"/>
    <lineage>
        <taxon>Bacteria</taxon>
        <taxon>Pseudomonadati</taxon>
        <taxon>Pseudomonadota</taxon>
        <taxon>Gammaproteobacteria</taxon>
        <taxon>Chromatiales</taxon>
        <taxon>Chromatiaceae</taxon>
        <taxon>Allochromatium</taxon>
    </lineage>
</organism>
<dbReference type="PANTHER" id="PTHR44688">
    <property type="entry name" value="DNA-BINDING TRANSCRIPTIONAL ACTIVATOR DEVR_DOSR"/>
    <property type="match status" value="1"/>
</dbReference>
<feature type="domain" description="HTH luxR-type" evidence="5">
    <location>
        <begin position="136"/>
        <end position="201"/>
    </location>
</feature>
<dbReference type="SMART" id="SM00448">
    <property type="entry name" value="REC"/>
    <property type="match status" value="1"/>
</dbReference>
<dbReference type="RefSeq" id="WP_176975780.1">
    <property type="nucleotide sequence ID" value="NZ_JABZEO010000004.1"/>
</dbReference>
<evidence type="ECO:0000313" key="8">
    <source>
        <dbReference type="Proteomes" id="UP000592294"/>
    </source>
</evidence>
<keyword evidence="2" id="KW-0238">DNA-binding</keyword>
<dbReference type="PRINTS" id="PR00038">
    <property type="entry name" value="HTHLUXR"/>
</dbReference>
<dbReference type="GO" id="GO:0006355">
    <property type="term" value="P:regulation of DNA-templated transcription"/>
    <property type="evidence" value="ECO:0007669"/>
    <property type="project" value="InterPro"/>
</dbReference>
<dbReference type="GO" id="GO:0003677">
    <property type="term" value="F:DNA binding"/>
    <property type="evidence" value="ECO:0007669"/>
    <property type="project" value="UniProtKB-KW"/>
</dbReference>
<dbReference type="InterPro" id="IPR011006">
    <property type="entry name" value="CheY-like_superfamily"/>
</dbReference>
<evidence type="ECO:0000259" key="6">
    <source>
        <dbReference type="PROSITE" id="PS50110"/>
    </source>
</evidence>
<dbReference type="PROSITE" id="PS50043">
    <property type="entry name" value="HTH_LUXR_2"/>
    <property type="match status" value="1"/>
</dbReference>
<dbReference type="InterPro" id="IPR000792">
    <property type="entry name" value="Tscrpt_reg_LuxR_C"/>
</dbReference>
<evidence type="ECO:0000256" key="4">
    <source>
        <dbReference type="PROSITE-ProRule" id="PRU00169"/>
    </source>
</evidence>
<dbReference type="SUPFAM" id="SSF52172">
    <property type="entry name" value="CheY-like"/>
    <property type="match status" value="1"/>
</dbReference>
<protein>
    <submittedName>
        <fullName evidence="7">Response regulator transcription factor</fullName>
    </submittedName>
</protein>
<feature type="modified residue" description="4-aspartylphosphate" evidence="4">
    <location>
        <position position="55"/>
    </location>
</feature>
<name>A0A850R5L9_9GAMM</name>
<dbReference type="GO" id="GO:0000160">
    <property type="term" value="P:phosphorelay signal transduction system"/>
    <property type="evidence" value="ECO:0007669"/>
    <property type="project" value="InterPro"/>
</dbReference>
<evidence type="ECO:0000313" key="7">
    <source>
        <dbReference type="EMBL" id="NVZ09004.1"/>
    </source>
</evidence>
<dbReference type="Gene3D" id="1.10.10.10">
    <property type="entry name" value="Winged helix-like DNA-binding domain superfamily/Winged helix DNA-binding domain"/>
    <property type="match status" value="1"/>
</dbReference>
<dbReference type="Pfam" id="PF00196">
    <property type="entry name" value="GerE"/>
    <property type="match status" value="1"/>
</dbReference>
<keyword evidence="1" id="KW-0805">Transcription regulation</keyword>
<dbReference type="EMBL" id="JABZEO010000004">
    <property type="protein sequence ID" value="NVZ09004.1"/>
    <property type="molecule type" value="Genomic_DNA"/>
</dbReference>
<dbReference type="SUPFAM" id="SSF46894">
    <property type="entry name" value="C-terminal effector domain of the bipartite response regulators"/>
    <property type="match status" value="1"/>
</dbReference>
<accession>A0A850R5L9</accession>
<evidence type="ECO:0000256" key="2">
    <source>
        <dbReference type="ARBA" id="ARBA00023125"/>
    </source>
</evidence>
<dbReference type="InterPro" id="IPR036388">
    <property type="entry name" value="WH-like_DNA-bd_sf"/>
</dbReference>
<dbReference type="AlphaFoldDB" id="A0A850R5L9"/>
<reference evidence="7 8" key="1">
    <citation type="submission" date="2020-06" db="EMBL/GenBank/DDBJ databases">
        <title>Whole-genome sequence of Allochromatium humboldtianum DSM 21881, type strain.</title>
        <authorList>
            <person name="Kyndt J.A."/>
            <person name="Meyer T.E."/>
        </authorList>
    </citation>
    <scope>NUCLEOTIDE SEQUENCE [LARGE SCALE GENOMIC DNA]</scope>
    <source>
        <strain evidence="7 8">DSM 21881</strain>
    </source>
</reference>
<dbReference type="SMART" id="SM00421">
    <property type="entry name" value="HTH_LUXR"/>
    <property type="match status" value="1"/>
</dbReference>
<dbReference type="CDD" id="cd06170">
    <property type="entry name" value="LuxR_C_like"/>
    <property type="match status" value="1"/>
</dbReference>
<sequence length="213" mass="23724">MTNEQIVYVLDDDPEILKALTRLLGAEGFQVRGFTSAHEFLAHERSPGPACLVLDLAMPEIDGLEVQERLRRGGADLSIVFLSGHGSIPLSVRTVKAGAEDFLTKPVNAAELLAAIRAALRRASDRQAEREEWLALHQRLASLTPREREVLDHVIAGRLNKQIAADLGTGEQNIKVHRGRLMRKMGVRSVVELARMTEQLRRTLKERDGRAQE</sequence>
<feature type="domain" description="Response regulatory" evidence="6">
    <location>
        <begin position="6"/>
        <end position="120"/>
    </location>
</feature>
<keyword evidence="8" id="KW-1185">Reference proteome</keyword>
<evidence type="ECO:0000256" key="1">
    <source>
        <dbReference type="ARBA" id="ARBA00023015"/>
    </source>
</evidence>
<keyword evidence="3" id="KW-0804">Transcription</keyword>
<dbReference type="Gene3D" id="3.40.50.2300">
    <property type="match status" value="1"/>
</dbReference>
<dbReference type="Proteomes" id="UP000592294">
    <property type="component" value="Unassembled WGS sequence"/>
</dbReference>
<keyword evidence="4" id="KW-0597">Phosphoprotein</keyword>
<gene>
    <name evidence="7" type="ORF">HW932_06990</name>
</gene>
<evidence type="ECO:0000259" key="5">
    <source>
        <dbReference type="PROSITE" id="PS50043"/>
    </source>
</evidence>
<proteinExistence type="predicted"/>
<dbReference type="InterPro" id="IPR016032">
    <property type="entry name" value="Sig_transdc_resp-reg_C-effctor"/>
</dbReference>
<comment type="caution">
    <text evidence="7">The sequence shown here is derived from an EMBL/GenBank/DDBJ whole genome shotgun (WGS) entry which is preliminary data.</text>
</comment>
<evidence type="ECO:0000256" key="3">
    <source>
        <dbReference type="ARBA" id="ARBA00023163"/>
    </source>
</evidence>
<dbReference type="InterPro" id="IPR001789">
    <property type="entry name" value="Sig_transdc_resp-reg_receiver"/>
</dbReference>
<dbReference type="PROSITE" id="PS50110">
    <property type="entry name" value="RESPONSE_REGULATORY"/>
    <property type="match status" value="1"/>
</dbReference>
<dbReference type="PANTHER" id="PTHR44688:SF16">
    <property type="entry name" value="DNA-BINDING TRANSCRIPTIONAL ACTIVATOR DEVR_DOSR"/>
    <property type="match status" value="1"/>
</dbReference>
<dbReference type="Pfam" id="PF00072">
    <property type="entry name" value="Response_reg"/>
    <property type="match status" value="1"/>
</dbReference>